<dbReference type="Gene3D" id="1.10.630.10">
    <property type="entry name" value="Cytochrome P450"/>
    <property type="match status" value="1"/>
</dbReference>
<keyword evidence="4 8" id="KW-0479">Metal-binding</keyword>
<dbReference type="GO" id="GO:0004497">
    <property type="term" value="F:monooxygenase activity"/>
    <property type="evidence" value="ECO:0007669"/>
    <property type="project" value="UniProtKB-KW"/>
</dbReference>
<dbReference type="HOGENOM" id="CLU_1468842_0_0_1"/>
<dbReference type="PANTHER" id="PTHR24291">
    <property type="entry name" value="CYTOCHROME P450 FAMILY 4"/>
    <property type="match status" value="1"/>
</dbReference>
<dbReference type="OrthoDB" id="1470350at2759"/>
<protein>
    <recommendedName>
        <fullName evidence="12">Cytochrome P450</fullName>
    </recommendedName>
</protein>
<organism evidence="10 11">
    <name type="scientific">Endocarpon pusillum (strain Z07020 / HMAS-L-300199)</name>
    <name type="common">Lichen-forming fungus</name>
    <dbReference type="NCBI Taxonomy" id="1263415"/>
    <lineage>
        <taxon>Eukaryota</taxon>
        <taxon>Fungi</taxon>
        <taxon>Dikarya</taxon>
        <taxon>Ascomycota</taxon>
        <taxon>Pezizomycotina</taxon>
        <taxon>Eurotiomycetes</taxon>
        <taxon>Chaetothyriomycetidae</taxon>
        <taxon>Verrucariales</taxon>
        <taxon>Verrucariaceae</taxon>
        <taxon>Endocarpon</taxon>
    </lineage>
</organism>
<feature type="region of interest" description="Disordered" evidence="9">
    <location>
        <begin position="145"/>
        <end position="176"/>
    </location>
</feature>
<name>U1HVL9_ENDPU</name>
<comment type="cofactor">
    <cofactor evidence="1 8">
        <name>heme</name>
        <dbReference type="ChEBI" id="CHEBI:30413"/>
    </cofactor>
</comment>
<gene>
    <name evidence="10" type="ORF">EPUS_08557</name>
</gene>
<evidence type="ECO:0000256" key="4">
    <source>
        <dbReference type="ARBA" id="ARBA00022723"/>
    </source>
</evidence>
<dbReference type="Pfam" id="PF00067">
    <property type="entry name" value="p450"/>
    <property type="match status" value="1"/>
</dbReference>
<dbReference type="PANTHER" id="PTHR24291:SF50">
    <property type="entry name" value="BIFUNCTIONAL ALBAFLAVENONE MONOOXYGENASE_TERPENE SYNTHASE"/>
    <property type="match status" value="1"/>
</dbReference>
<evidence type="ECO:0008006" key="12">
    <source>
        <dbReference type="Google" id="ProtNLM"/>
    </source>
</evidence>
<evidence type="ECO:0000313" key="11">
    <source>
        <dbReference type="Proteomes" id="UP000019373"/>
    </source>
</evidence>
<dbReference type="CDD" id="cd00302">
    <property type="entry name" value="cytochrome_P450"/>
    <property type="match status" value="1"/>
</dbReference>
<sequence length="176" mass="19765">MEFLDRFVKETQRMHSPSFQTARNARKDVVLPGGYLVPARAVVIPCFPSLHKNPAQWENPARFEPDRWADKAVAGKAMRNGLYTPFASGGRGCVGFNLALMEIKMVLAELVYHYRFEDASTEAVVYDPEFLVVRPLNFYATPTKRTEWPSASKGGTKKKEEEEVHGVEGGLDDASR</sequence>
<evidence type="ECO:0000256" key="6">
    <source>
        <dbReference type="ARBA" id="ARBA00023004"/>
    </source>
</evidence>
<dbReference type="GO" id="GO:0005506">
    <property type="term" value="F:iron ion binding"/>
    <property type="evidence" value="ECO:0007669"/>
    <property type="project" value="InterPro"/>
</dbReference>
<dbReference type="InterPro" id="IPR001128">
    <property type="entry name" value="Cyt_P450"/>
</dbReference>
<comment type="similarity">
    <text evidence="2">Belongs to the cytochrome P450 family.</text>
</comment>
<dbReference type="GO" id="GO:0020037">
    <property type="term" value="F:heme binding"/>
    <property type="evidence" value="ECO:0007669"/>
    <property type="project" value="InterPro"/>
</dbReference>
<evidence type="ECO:0000256" key="7">
    <source>
        <dbReference type="ARBA" id="ARBA00023033"/>
    </source>
</evidence>
<feature type="binding site" description="axial binding residue" evidence="8">
    <location>
        <position position="93"/>
    </location>
    <ligand>
        <name>heme</name>
        <dbReference type="ChEBI" id="CHEBI:30413"/>
    </ligand>
    <ligandPart>
        <name>Fe</name>
        <dbReference type="ChEBI" id="CHEBI:18248"/>
    </ligandPart>
</feature>
<reference evidence="11" key="1">
    <citation type="journal article" date="2014" name="BMC Genomics">
        <title>Genome characteristics reveal the impact of lichenization on lichen-forming fungus Endocarpon pusillum Hedwig (Verrucariales, Ascomycota).</title>
        <authorList>
            <person name="Wang Y.-Y."/>
            <person name="Liu B."/>
            <person name="Zhang X.-Y."/>
            <person name="Zhou Q.-M."/>
            <person name="Zhang T."/>
            <person name="Li H."/>
            <person name="Yu Y.-F."/>
            <person name="Zhang X.-L."/>
            <person name="Hao X.-Y."/>
            <person name="Wang M."/>
            <person name="Wang L."/>
            <person name="Wei J.-C."/>
        </authorList>
    </citation>
    <scope>NUCLEOTIDE SEQUENCE [LARGE SCALE GENOMIC DNA]</scope>
    <source>
        <strain evidence="11">Z07020 / HMAS-L-300199</strain>
    </source>
</reference>
<dbReference type="SUPFAM" id="SSF48264">
    <property type="entry name" value="Cytochrome P450"/>
    <property type="match status" value="1"/>
</dbReference>
<dbReference type="InterPro" id="IPR002403">
    <property type="entry name" value="Cyt_P450_E_grp-IV"/>
</dbReference>
<evidence type="ECO:0000313" key="10">
    <source>
        <dbReference type="EMBL" id="ERF73414.1"/>
    </source>
</evidence>
<dbReference type="AlphaFoldDB" id="U1HVL9"/>
<dbReference type="InterPro" id="IPR036396">
    <property type="entry name" value="Cyt_P450_sf"/>
</dbReference>
<evidence type="ECO:0000256" key="8">
    <source>
        <dbReference type="PIRSR" id="PIRSR602403-1"/>
    </source>
</evidence>
<evidence type="ECO:0000256" key="9">
    <source>
        <dbReference type="SAM" id="MobiDB-lite"/>
    </source>
</evidence>
<accession>U1HVL9</accession>
<dbReference type="InterPro" id="IPR050196">
    <property type="entry name" value="Cytochrome_P450_Monoox"/>
</dbReference>
<feature type="compositionally biased region" description="Basic and acidic residues" evidence="9">
    <location>
        <begin position="157"/>
        <end position="166"/>
    </location>
</feature>
<keyword evidence="11" id="KW-1185">Reference proteome</keyword>
<keyword evidence="5" id="KW-0560">Oxidoreductase</keyword>
<dbReference type="eggNOG" id="KOG0158">
    <property type="taxonomic scope" value="Eukaryota"/>
</dbReference>
<dbReference type="Proteomes" id="UP000019373">
    <property type="component" value="Unassembled WGS sequence"/>
</dbReference>
<keyword evidence="6 8" id="KW-0408">Iron</keyword>
<keyword evidence="7" id="KW-0503">Monooxygenase</keyword>
<keyword evidence="3 8" id="KW-0349">Heme</keyword>
<dbReference type="GO" id="GO:0016705">
    <property type="term" value="F:oxidoreductase activity, acting on paired donors, with incorporation or reduction of molecular oxygen"/>
    <property type="evidence" value="ECO:0007669"/>
    <property type="project" value="InterPro"/>
</dbReference>
<proteinExistence type="inferred from homology"/>
<dbReference type="RefSeq" id="XP_007800958.1">
    <property type="nucleotide sequence ID" value="XM_007802767.1"/>
</dbReference>
<dbReference type="EMBL" id="KE720952">
    <property type="protein sequence ID" value="ERF73414.1"/>
    <property type="molecule type" value="Genomic_DNA"/>
</dbReference>
<evidence type="ECO:0000256" key="2">
    <source>
        <dbReference type="ARBA" id="ARBA00010617"/>
    </source>
</evidence>
<dbReference type="PRINTS" id="PR00465">
    <property type="entry name" value="EP450IV"/>
</dbReference>
<dbReference type="GeneID" id="19243405"/>
<evidence type="ECO:0000256" key="1">
    <source>
        <dbReference type="ARBA" id="ARBA00001971"/>
    </source>
</evidence>
<evidence type="ECO:0000256" key="5">
    <source>
        <dbReference type="ARBA" id="ARBA00023002"/>
    </source>
</evidence>
<evidence type="ECO:0000256" key="3">
    <source>
        <dbReference type="ARBA" id="ARBA00022617"/>
    </source>
</evidence>